<dbReference type="PANTHER" id="PTHR30081:SF8">
    <property type="entry name" value="PROTEIN TRANSLOCASE SUBUNIT SECF"/>
    <property type="match status" value="1"/>
</dbReference>
<dbReference type="InterPro" id="IPR005665">
    <property type="entry name" value="SecF_bac"/>
</dbReference>
<dbReference type="Pfam" id="PF02355">
    <property type="entry name" value="SecD_SecF_C"/>
    <property type="match status" value="1"/>
</dbReference>
<sequence length="332" mass="35837">MTSSLLGRPLFRFVKDGTRIQFMRGRFLGLGVSAFLSLASIGLFFYPGLTLGIDFKGGIKVEARTQGPADFARIRQALAKNGVTDAGLQRFGGDNDVLISIDQPGGKDAGSEAATQNLVDKVRKGVSEAQPGATILSADAVGASVSAELFRNGLLALGISLLMILAYIWFRFEWEFAVSAVATLILDLTKTIGFLVITRFEFDLVMVAAILTILGYSTNDKVVVYDRVRENLRKYRSMPLRELIDLSINETLNRTLGTSSTVFLAALPLALFGGHTLAGFAWVMLFGIVVGTSSSIFIAAPILLLLGEKRLRRDAQKPAARGDRKDKATPAA</sequence>
<feature type="transmembrane region" description="Helical" evidence="9">
    <location>
        <begin position="280"/>
        <end position="307"/>
    </location>
</feature>
<dbReference type="RefSeq" id="WP_422863344.1">
    <property type="nucleotide sequence ID" value="NZ_JAMSKV010000003.1"/>
</dbReference>
<evidence type="ECO:0000256" key="5">
    <source>
        <dbReference type="ARBA" id="ARBA00022927"/>
    </source>
</evidence>
<keyword evidence="4 9" id="KW-0812">Transmembrane</keyword>
<evidence type="ECO:0000313" key="11">
    <source>
        <dbReference type="EMBL" id="MCQ8277884.1"/>
    </source>
</evidence>
<dbReference type="InterPro" id="IPR022646">
    <property type="entry name" value="SecD/SecF_CS"/>
</dbReference>
<feature type="domain" description="Protein export membrane protein SecD/SecF C-terminal" evidence="10">
    <location>
        <begin position="126"/>
        <end position="308"/>
    </location>
</feature>
<dbReference type="NCBIfam" id="TIGR00966">
    <property type="entry name" value="transloc_SecF"/>
    <property type="match status" value="1"/>
</dbReference>
<evidence type="ECO:0000256" key="1">
    <source>
        <dbReference type="ARBA" id="ARBA00004651"/>
    </source>
</evidence>
<evidence type="ECO:0000256" key="3">
    <source>
        <dbReference type="ARBA" id="ARBA00022475"/>
    </source>
</evidence>
<feature type="transmembrane region" description="Helical" evidence="9">
    <location>
        <begin position="204"/>
        <end position="224"/>
    </location>
</feature>
<evidence type="ECO:0000256" key="7">
    <source>
        <dbReference type="ARBA" id="ARBA00023010"/>
    </source>
</evidence>
<evidence type="ECO:0000256" key="6">
    <source>
        <dbReference type="ARBA" id="ARBA00022989"/>
    </source>
</evidence>
<dbReference type="HAMAP" id="MF_01464_B">
    <property type="entry name" value="SecF_B"/>
    <property type="match status" value="1"/>
</dbReference>
<dbReference type="SUPFAM" id="SSF82866">
    <property type="entry name" value="Multidrug efflux transporter AcrB transmembrane domain"/>
    <property type="match status" value="1"/>
</dbReference>
<comment type="similarity">
    <text evidence="9">Belongs to the SecD/SecF family. SecF subfamily.</text>
</comment>
<dbReference type="Pfam" id="PF07549">
    <property type="entry name" value="Sec_GG"/>
    <property type="match status" value="1"/>
</dbReference>
<name>A0ABT1W4U9_9PROT</name>
<evidence type="ECO:0000256" key="4">
    <source>
        <dbReference type="ARBA" id="ARBA00022692"/>
    </source>
</evidence>
<keyword evidence="12" id="KW-1185">Reference proteome</keyword>
<feature type="transmembrane region" description="Helical" evidence="9">
    <location>
        <begin position="27"/>
        <end position="46"/>
    </location>
</feature>
<keyword evidence="7 9" id="KW-0811">Translocation</keyword>
<keyword evidence="5 9" id="KW-0653">Protein transport</keyword>
<keyword evidence="2 9" id="KW-0813">Transport</keyword>
<reference evidence="11 12" key="1">
    <citation type="submission" date="2022-06" db="EMBL/GenBank/DDBJ databases">
        <title>Endosaccharibacter gen. nov., sp. nov., endophytic bacteria isolated from sugarcane.</title>
        <authorList>
            <person name="Pitiwittayakul N."/>
            <person name="Yukphan P."/>
            <person name="Charoenyingcharoen P."/>
            <person name="Tanasupawat S."/>
        </authorList>
    </citation>
    <scope>NUCLEOTIDE SEQUENCE [LARGE SCALE GENOMIC DNA]</scope>
    <source>
        <strain evidence="11 12">KSS8</strain>
    </source>
</reference>
<evidence type="ECO:0000256" key="8">
    <source>
        <dbReference type="ARBA" id="ARBA00023136"/>
    </source>
</evidence>
<dbReference type="InterPro" id="IPR055344">
    <property type="entry name" value="SecD_SecF_C_bact"/>
</dbReference>
<comment type="subunit">
    <text evidence="9">Forms a complex with SecD. Part of the essential Sec protein translocation apparatus which comprises SecA, SecYEG and auxiliary proteins SecDF-YajC and YidC.</text>
</comment>
<accession>A0ABT1W4U9</accession>
<dbReference type="EMBL" id="JAMSKV010000003">
    <property type="protein sequence ID" value="MCQ8277884.1"/>
    <property type="molecule type" value="Genomic_DNA"/>
</dbReference>
<feature type="transmembrane region" description="Helical" evidence="9">
    <location>
        <begin position="149"/>
        <end position="170"/>
    </location>
</feature>
<comment type="caution">
    <text evidence="11">The sequence shown here is derived from an EMBL/GenBank/DDBJ whole genome shotgun (WGS) entry which is preliminary data.</text>
</comment>
<dbReference type="InterPro" id="IPR022813">
    <property type="entry name" value="SecD/SecF_arch_bac"/>
</dbReference>
<dbReference type="Gene3D" id="1.20.1640.10">
    <property type="entry name" value="Multidrug efflux transporter AcrB transmembrane domain"/>
    <property type="match status" value="1"/>
</dbReference>
<gene>
    <name evidence="9 11" type="primary">secF</name>
    <name evidence="11" type="ORF">NFI95_05425</name>
</gene>
<protein>
    <recommendedName>
        <fullName evidence="9">Protein-export membrane protein SecF</fullName>
    </recommendedName>
</protein>
<comment type="subcellular location">
    <subcellularLocation>
        <location evidence="1 9">Cell membrane</location>
        <topology evidence="1 9">Multi-pass membrane protein</topology>
    </subcellularLocation>
</comment>
<keyword evidence="3 9" id="KW-1003">Cell membrane</keyword>
<feature type="transmembrane region" description="Helical" evidence="9">
    <location>
        <begin position="177"/>
        <end position="198"/>
    </location>
</feature>
<keyword evidence="8 9" id="KW-0472">Membrane</keyword>
<evidence type="ECO:0000256" key="9">
    <source>
        <dbReference type="HAMAP-Rule" id="MF_01464"/>
    </source>
</evidence>
<dbReference type="InterPro" id="IPR022645">
    <property type="entry name" value="SecD/SecF_bac"/>
</dbReference>
<dbReference type="NCBIfam" id="TIGR00916">
    <property type="entry name" value="2A0604s01"/>
    <property type="match status" value="1"/>
</dbReference>
<evidence type="ECO:0000256" key="2">
    <source>
        <dbReference type="ARBA" id="ARBA00022448"/>
    </source>
</evidence>
<keyword evidence="6 9" id="KW-1133">Transmembrane helix</keyword>
<evidence type="ECO:0000313" key="12">
    <source>
        <dbReference type="Proteomes" id="UP001524587"/>
    </source>
</evidence>
<dbReference type="Proteomes" id="UP001524587">
    <property type="component" value="Unassembled WGS sequence"/>
</dbReference>
<feature type="transmembrane region" description="Helical" evidence="9">
    <location>
        <begin position="256"/>
        <end position="274"/>
    </location>
</feature>
<evidence type="ECO:0000259" key="10">
    <source>
        <dbReference type="Pfam" id="PF02355"/>
    </source>
</evidence>
<comment type="function">
    <text evidence="9">Part of the Sec protein translocase complex. Interacts with the SecYEG preprotein conducting channel. SecDF uses the proton motive force (PMF) to complete protein translocation after the ATP-dependent function of SecA.</text>
</comment>
<dbReference type="PRINTS" id="PR01755">
    <property type="entry name" value="SECFTRNLCASE"/>
</dbReference>
<organism evidence="11 12">
    <name type="scientific">Endosaccharibacter trunci</name>
    <dbReference type="NCBI Taxonomy" id="2812733"/>
    <lineage>
        <taxon>Bacteria</taxon>
        <taxon>Pseudomonadati</taxon>
        <taxon>Pseudomonadota</taxon>
        <taxon>Alphaproteobacteria</taxon>
        <taxon>Acetobacterales</taxon>
        <taxon>Acetobacteraceae</taxon>
        <taxon>Endosaccharibacter</taxon>
    </lineage>
</organism>
<dbReference type="InterPro" id="IPR048634">
    <property type="entry name" value="SecD_SecF_C"/>
</dbReference>
<proteinExistence type="inferred from homology"/>
<dbReference type="PANTHER" id="PTHR30081">
    <property type="entry name" value="PROTEIN-EXPORT MEMBRANE PROTEIN SEC"/>
    <property type="match status" value="1"/>
</dbReference>